<dbReference type="Pfam" id="PF16418">
    <property type="entry name" value="CNOT1_HEAT"/>
    <property type="match status" value="1"/>
</dbReference>
<evidence type="ECO:0000259" key="13">
    <source>
        <dbReference type="Pfam" id="PF16418"/>
    </source>
</evidence>
<dbReference type="Pfam" id="PF12842">
    <property type="entry name" value="DUF3819"/>
    <property type="match status" value="1"/>
</dbReference>
<accession>A0A2T2ZSU5</accession>
<dbReference type="GO" id="GO:0000289">
    <property type="term" value="P:nuclear-transcribed mRNA poly(A) tail shortening"/>
    <property type="evidence" value="ECO:0007669"/>
    <property type="project" value="UniProtKB-ARBA"/>
</dbReference>
<evidence type="ECO:0000256" key="2">
    <source>
        <dbReference type="ARBA" id="ARBA00022491"/>
    </source>
</evidence>
<feature type="domain" description="CCR4-NOT transcription complex subunit 1 CAF1-binding" evidence="11">
    <location>
        <begin position="907"/>
        <end position="1127"/>
    </location>
</feature>
<feature type="domain" description="CCR4-NOT transcription complex subunit 1 HEAT repeat" evidence="13">
    <location>
        <begin position="516"/>
        <end position="662"/>
    </location>
</feature>
<dbReference type="FunFam" id="1.25.40.180:FF:000012">
    <property type="entry name" value="Ccr4-Not transcription complex subunit"/>
    <property type="match status" value="1"/>
</dbReference>
<evidence type="ECO:0000256" key="4">
    <source>
        <dbReference type="ARBA" id="ARBA00023163"/>
    </source>
</evidence>
<evidence type="ECO:0000313" key="14">
    <source>
        <dbReference type="EMBL" id="PSR75453.1"/>
    </source>
</evidence>
<dbReference type="InterPro" id="IPR007196">
    <property type="entry name" value="CCR4-Not_Not1_C"/>
</dbReference>
<dbReference type="Gene3D" id="1.25.40.840">
    <property type="entry name" value="CCR4-NOT transcription complex subunit 1 TTP binding domain"/>
    <property type="match status" value="1"/>
</dbReference>
<feature type="domain" description="CCR4-Not complex component Not1 C-terminal" evidence="9">
    <location>
        <begin position="1825"/>
        <end position="2164"/>
    </location>
</feature>
<evidence type="ECO:0000259" key="11">
    <source>
        <dbReference type="Pfam" id="PF16415"/>
    </source>
</evidence>
<evidence type="ECO:0000256" key="3">
    <source>
        <dbReference type="ARBA" id="ARBA00023015"/>
    </source>
</evidence>
<keyword evidence="15" id="KW-1185">Reference proteome</keyword>
<name>A0A2T2ZSU5_9PEZI</name>
<feature type="compositionally biased region" description="Low complexity" evidence="8">
    <location>
        <begin position="1"/>
        <end position="16"/>
    </location>
</feature>
<dbReference type="STRING" id="2025994.A0A2T2ZSU5"/>
<feature type="domain" description="CCR4-NOT transcription complex subunit 1" evidence="10">
    <location>
        <begin position="1187"/>
        <end position="1326"/>
    </location>
</feature>
<dbReference type="Pfam" id="PF16417">
    <property type="entry name" value="CNOT1_TTP_bind"/>
    <property type="match status" value="1"/>
</dbReference>
<dbReference type="Gene3D" id="1.25.40.180">
    <property type="match status" value="1"/>
</dbReference>
<feature type="compositionally biased region" description="Low complexity" evidence="8">
    <location>
        <begin position="34"/>
        <end position="44"/>
    </location>
</feature>
<gene>
    <name evidence="14" type="ORF">BD289DRAFT_487118</name>
</gene>
<feature type="region of interest" description="Disordered" evidence="8">
    <location>
        <begin position="1"/>
        <end position="44"/>
    </location>
</feature>
<dbReference type="OrthoDB" id="1933107at2759"/>
<dbReference type="EMBL" id="KZ678764">
    <property type="protein sequence ID" value="PSR75453.1"/>
    <property type="molecule type" value="Genomic_DNA"/>
</dbReference>
<keyword evidence="4" id="KW-0804">Transcription</keyword>
<evidence type="ECO:0000259" key="12">
    <source>
        <dbReference type="Pfam" id="PF16417"/>
    </source>
</evidence>
<dbReference type="PANTHER" id="PTHR13162:SF8">
    <property type="entry name" value="CCR4-NOT TRANSCRIPTION COMPLEX SUBUNIT 1"/>
    <property type="match status" value="1"/>
</dbReference>
<keyword evidence="2" id="KW-0678">Repressor</keyword>
<evidence type="ECO:0000256" key="6">
    <source>
        <dbReference type="ARBA" id="ARBA00059181"/>
    </source>
</evidence>
<evidence type="ECO:0000256" key="8">
    <source>
        <dbReference type="SAM" id="MobiDB-lite"/>
    </source>
</evidence>
<dbReference type="Pfam" id="PF16415">
    <property type="entry name" value="CNOT1_CAF1_bind"/>
    <property type="match status" value="1"/>
</dbReference>
<dbReference type="Pfam" id="PF04054">
    <property type="entry name" value="Not1"/>
    <property type="match status" value="1"/>
</dbReference>
<dbReference type="Proteomes" id="UP000241462">
    <property type="component" value="Unassembled WGS sequence"/>
</dbReference>
<feature type="region of interest" description="Disordered" evidence="8">
    <location>
        <begin position="858"/>
        <end position="884"/>
    </location>
</feature>
<dbReference type="GO" id="GO:0060090">
    <property type="term" value="F:molecular adaptor activity"/>
    <property type="evidence" value="ECO:0007669"/>
    <property type="project" value="TreeGrafter"/>
</dbReference>
<dbReference type="GO" id="GO:0005634">
    <property type="term" value="C:nucleus"/>
    <property type="evidence" value="ECO:0007669"/>
    <property type="project" value="UniProtKB-SubCell"/>
</dbReference>
<evidence type="ECO:0000256" key="1">
    <source>
        <dbReference type="ARBA" id="ARBA00004123"/>
    </source>
</evidence>
<dbReference type="GO" id="GO:0030015">
    <property type="term" value="C:CCR4-NOT core complex"/>
    <property type="evidence" value="ECO:0007669"/>
    <property type="project" value="InterPro"/>
</dbReference>
<dbReference type="InterPro" id="IPR032194">
    <property type="entry name" value="CNOT1_HEAT"/>
</dbReference>
<feature type="compositionally biased region" description="Polar residues" evidence="8">
    <location>
        <begin position="870"/>
        <end position="881"/>
    </location>
</feature>
<dbReference type="FunCoup" id="A0A2T2ZSU5">
    <property type="interactions" value="1183"/>
</dbReference>
<evidence type="ECO:0000259" key="9">
    <source>
        <dbReference type="Pfam" id="PF04054"/>
    </source>
</evidence>
<evidence type="ECO:0000256" key="5">
    <source>
        <dbReference type="ARBA" id="ARBA00023242"/>
    </source>
</evidence>
<dbReference type="PANTHER" id="PTHR13162">
    <property type="entry name" value="CCR4-NOT TRANSCRIPTION COMPLEX"/>
    <property type="match status" value="1"/>
</dbReference>
<evidence type="ECO:0000259" key="10">
    <source>
        <dbReference type="Pfam" id="PF12842"/>
    </source>
</evidence>
<dbReference type="GO" id="GO:0017148">
    <property type="term" value="P:negative regulation of translation"/>
    <property type="evidence" value="ECO:0007669"/>
    <property type="project" value="InterPro"/>
</dbReference>
<organism evidence="14 15">
    <name type="scientific">Coniella lustricola</name>
    <dbReference type="NCBI Taxonomy" id="2025994"/>
    <lineage>
        <taxon>Eukaryota</taxon>
        <taxon>Fungi</taxon>
        <taxon>Dikarya</taxon>
        <taxon>Ascomycota</taxon>
        <taxon>Pezizomycotina</taxon>
        <taxon>Sordariomycetes</taxon>
        <taxon>Sordariomycetidae</taxon>
        <taxon>Diaporthales</taxon>
        <taxon>Schizoparmaceae</taxon>
        <taxon>Coniella</taxon>
    </lineage>
</organism>
<proteinExistence type="predicted"/>
<dbReference type="InterPro" id="IPR024557">
    <property type="entry name" value="CNOT1_dom_4"/>
</dbReference>
<comment type="subcellular location">
    <subcellularLocation>
        <location evidence="1">Nucleus</location>
    </subcellularLocation>
</comment>
<sequence length="2169" mass="241903">MLPRSSGTFSPTPSTGLQTGISHSPHPSQPGVLSAGASPSTSSPTGNYGLSKIAAAQVSVLLSTLKTKEDDPVEYENKKNRLKKLLDDHGMEVFTKYFTKLVHASAPQIFPGVNRPVGSAANPGNYSLLQEEMRKLSHDIDQATRISESIETGTEDVFRDFDLSTFMEHFRLDALEKTILALAFKLGNRSDLKTKADAILSTNFPTFLNVISQPDGDHHELSPQFMALIVDRLMQYHPPNFNAVLHRELASRLESRYALLDLPPPSEVLAALDLNRLLVEKPSNALVLYIQRVGLDFTRDEESAARYLRDRPSSIQLSEEQVSNALFYATISLTPPLNPVTLVAGIRRVLPPNFRWQDVISYFDQPSARISSTQFVRLYNALLLVAQDDSDLDIQRLWGGQWANADAQLSFICAFGSLTPEQLDASTIPGLRPTFTLNDYAQSPASVRETAGYAVRHPLVSVDALAAVFKIALDSVHASQSTEAKRLFNDVVVPNLHIFVVSAFGVPEPWPPLAVETLNSLFDSFLYKRQDGWDFALDSLWRKNKNFVKQKLLETHARRAIDLPLYFEQTVSHGWLDDFIHDFNGFGLDLVAFGHGEGQLDLEQWIRTNASRSTELAPALLQFLNIKAKCESEYQRPSQEGHPMLRTTPLKVKTVFSFLNVLTGLLPPETPAWIGCQRSCMTAYPRLINYGGDFDDLIDANGKDGNQLPPAATARMEDHYKSMYNEQIEVKDVVGALDTYKHSRNPLDQDIFACMIHGLFDEYMHFVSYPIKALATTAVLFGGMISRKLIDGIPLNVGLGMILESFREYSAEENMYRFGLQALSKMSGRLPEWPGFCRQLVQIKSLQGTEAFKEAEAVVNSSEDGPARQANGSHDALTNGNAAEPAEPQFAPFASINVEPPPYGVDFEDPSDDDRDKIQFNLNNIDQSSLRTRFDAIRDSVERKHQQWFAIHIVQERAKMQPNHHQMYLDLVKLFEDNSLWAEVQRATLVCVSQMLNSEATLHSSTERAHLKNLGGWLGMLTLARDKPIRHQNIAFKQLLIEAHDTKRLVVVIPFVCKVLDQGKTSTVFRPPNPWLMDIIHLLIELYHNADIKLNQKFEIEVLCKNLSLDHKSIEPSGEILNRVPVEEAAQVPSADVLDSFENLSLNGIGQNVVSNLLPQVAVPSIPDLGARLNIPPTNEMVVSNSRLRDIVHTAFNKALQDIIQPVVDRSVTIAAISTQQMIRKDFATEPDEARVRNSAISMVKATAGSLALVTSKEPLRANFTNYMRQLSSDIVGGLPEGTIIMCVNSNLDLASGVIEEAAERRAVPEIEEMIEPELEARRRHRMQRPNQPYVDASLNRWAMTMPDPYKMAPSMGGLNPEQMAIYEEFQRQPRPAATTTTPSHIASTSDATRSMANDVLADQYSSLPAIPTPADTPSLPTVAGHAPSYSHGHAGLANGRQPAASSGPDLGLLAQRTQKLFQDLQRAATEASEEHYDELPRGHAVLETMDALISVIIKTRNTSEDYITFVMLSMCEALVSPVEDNLVLETFIHALTTLRRMLGPAVSDYAKNFFQRLEPPQRFLRLPLIKAFAGTEFLDWRTLDEALARRIMQKDQAGLQLLDEIVKMTILSDAPMALFANLGLSVDIAYSWIMEDPEIPHADHLKSVLDAVRAQRASNQARDDRLAARQEQMDYIFEEWVHRFRSAQVTDKLVRNFLQQMHDSDIVRSKDDLFLFIRVALDSCVVHFEQAVAAGISIDDAYIFNDALTKLVMEFVKFGEFEDGTVSPVWLLESVWALATMVVNVHVAKRAEMFNQRVFFRFFSDLIFESKTLFETLGAGQWEGMLLKIAERLYALGPSLVPGFLYGWMALIYHRAFLPEIMKRENKAGWDAYTKLLKQLLEFVGETLKPVELSDTASKLYESAAKLLVVLEHDYPQYLAANSAALLASVPPHCTQFINTILSASTVKMPDPLVAGMNAPDAQDSAPQVVEQATIFLQSIGLLDILNSALDKGPSEDAVAHMTHAISRTQGRTGFGYAAINANLGVIDAITAYIGSKQAAQPGFDPSASSVAILSMLLHELGPEARHYLILSMISHLRPASPDLVFFRELLLHTFAQDPSDPEETEIREQITRVLLERLIGFWPQPWGLLSTVVELVRNEKYMFFDLPFIKSSPEVGEKFAQIVNAQG</sequence>
<dbReference type="InterPro" id="IPR032193">
    <property type="entry name" value="CNOT1_TTP_bind"/>
</dbReference>
<evidence type="ECO:0000256" key="7">
    <source>
        <dbReference type="ARBA" id="ARBA00074459"/>
    </source>
</evidence>
<dbReference type="Gene3D" id="1.25.40.800">
    <property type="match status" value="1"/>
</dbReference>
<keyword evidence="3" id="KW-0805">Transcription regulation</keyword>
<dbReference type="InterPro" id="IPR038535">
    <property type="entry name" value="CNOT1_TTP_bind_sf"/>
</dbReference>
<dbReference type="Gene3D" id="1.25.40.790">
    <property type="match status" value="1"/>
</dbReference>
<protein>
    <recommendedName>
        <fullName evidence="7">General negative regulator of transcription subunit 1</fullName>
    </recommendedName>
</protein>
<evidence type="ECO:0000313" key="15">
    <source>
        <dbReference type="Proteomes" id="UP000241462"/>
    </source>
</evidence>
<dbReference type="GO" id="GO:0000932">
    <property type="term" value="C:P-body"/>
    <property type="evidence" value="ECO:0007669"/>
    <property type="project" value="TreeGrafter"/>
</dbReference>
<keyword evidence="5" id="KW-0539">Nucleus</keyword>
<reference evidence="14 15" key="1">
    <citation type="journal article" date="2018" name="Mycol. Prog.">
        <title>Coniella lustricola, a new species from submerged detritus.</title>
        <authorList>
            <person name="Raudabaugh D.B."/>
            <person name="Iturriaga T."/>
            <person name="Carver A."/>
            <person name="Mondo S."/>
            <person name="Pangilinan J."/>
            <person name="Lipzen A."/>
            <person name="He G."/>
            <person name="Amirebrahimi M."/>
            <person name="Grigoriev I.V."/>
            <person name="Miller A.N."/>
        </authorList>
    </citation>
    <scope>NUCLEOTIDE SEQUENCE [LARGE SCALE GENOMIC DNA]</scope>
    <source>
        <strain evidence="14 15">B22-T-1</strain>
    </source>
</reference>
<dbReference type="InterPro" id="IPR032191">
    <property type="entry name" value="CNOT1_CAF1_bind"/>
</dbReference>
<dbReference type="InterPro" id="IPR040398">
    <property type="entry name" value="Not1"/>
</dbReference>
<dbReference type="InParanoid" id="A0A2T2ZSU5"/>
<comment type="function">
    <text evidence="6">Acts as a component of the CCR4-NOT core complex, which in the nucleus seems to be a general transcription factor, and in the cytoplasm the major mRNA deadenylase involved in mRNA turnover. The NOT protein subcomplex negatively regulates the basal and activated transcription of many genes. Preferentially affects TC-type TATA element-dependent transcription. Could directly or indirectly inhibit component(s) of the general transcription machinery.</text>
</comment>
<feature type="domain" description="CCR4-NOT transcription complex subunit 1 TTP binding" evidence="12">
    <location>
        <begin position="703"/>
        <end position="849"/>
    </location>
</feature>
<feature type="compositionally biased region" description="Polar residues" evidence="8">
    <location>
        <begin position="17"/>
        <end position="26"/>
    </location>
</feature>